<evidence type="ECO:0000313" key="1">
    <source>
        <dbReference type="EMBL" id="SFA57380.1"/>
    </source>
</evidence>
<sequence length="325" mass="37918">MKPQNMFKVKQILLFSFFISWAAIGKSQVAYFGKSLLNSQKLEVFKKTTTLFTFQYNDYAELEKFEQAIKKNWKITPYKIIKPEELGRYDTLANYSLFYFDAYTEKSDTINNTNIIYALKLITPSKKPKVKEEILLAAVALFADPSTNFLVETQDQQYGTKRRIKNNILSHFYNKASFYNWSPGFLSGYLKQINDGLLASENCNLDYQFYNRVRLPELAKETLYVPEYIKEVFSSRLALLPPSGIIAEPYNYKLKFVSYKALDSLILNNAAPVKYVVYTQRDNDKIISVYDSKDDKIIYQRFYPQSPDFEMNDLSEIKKVIVSLK</sequence>
<evidence type="ECO:0000313" key="2">
    <source>
        <dbReference type="Proteomes" id="UP000198836"/>
    </source>
</evidence>
<dbReference type="AlphaFoldDB" id="A0A1I0U0D8"/>
<dbReference type="EMBL" id="FOJM01000017">
    <property type="protein sequence ID" value="SFA57380.1"/>
    <property type="molecule type" value="Genomic_DNA"/>
</dbReference>
<accession>A0A1I0U0D8</accession>
<dbReference type="RefSeq" id="WP_090986688.1">
    <property type="nucleotide sequence ID" value="NZ_FOJM01000017.1"/>
</dbReference>
<name>A0A1I0U0D8_9SPHI</name>
<dbReference type="OrthoDB" id="668115at2"/>
<dbReference type="STRING" id="332999.SAMN04488511_11793"/>
<reference evidence="2" key="1">
    <citation type="submission" date="2016-10" db="EMBL/GenBank/DDBJ databases">
        <authorList>
            <person name="Varghese N."/>
            <person name="Submissions S."/>
        </authorList>
    </citation>
    <scope>NUCLEOTIDE SEQUENCE [LARGE SCALE GENOMIC DNA]</scope>
    <source>
        <strain evidence="2">DSM 18130</strain>
    </source>
</reference>
<gene>
    <name evidence="1" type="ORF">SAMN04488511_11793</name>
</gene>
<dbReference type="Proteomes" id="UP000198836">
    <property type="component" value="Unassembled WGS sequence"/>
</dbReference>
<keyword evidence="2" id="KW-1185">Reference proteome</keyword>
<protein>
    <submittedName>
        <fullName evidence="1">Uncharacterized protein</fullName>
    </submittedName>
</protein>
<proteinExistence type="predicted"/>
<organism evidence="1 2">
    <name type="scientific">Pedobacter suwonensis</name>
    <dbReference type="NCBI Taxonomy" id="332999"/>
    <lineage>
        <taxon>Bacteria</taxon>
        <taxon>Pseudomonadati</taxon>
        <taxon>Bacteroidota</taxon>
        <taxon>Sphingobacteriia</taxon>
        <taxon>Sphingobacteriales</taxon>
        <taxon>Sphingobacteriaceae</taxon>
        <taxon>Pedobacter</taxon>
    </lineage>
</organism>